<protein>
    <recommendedName>
        <fullName evidence="5">signal peptidase I</fullName>
        <ecNumber evidence="5">3.4.21.89</ecNumber>
    </recommendedName>
</protein>
<dbReference type="EC" id="3.4.21.89" evidence="5"/>
<keyword evidence="9" id="KW-0809">Transit peptide</keyword>
<evidence type="ECO:0000313" key="15">
    <source>
        <dbReference type="Proteomes" id="UP000236291"/>
    </source>
</evidence>
<dbReference type="Pfam" id="PF10502">
    <property type="entry name" value="Peptidase_S26"/>
    <property type="match status" value="1"/>
</dbReference>
<dbReference type="AlphaFoldDB" id="A0A2K3NBR7"/>
<evidence type="ECO:0000256" key="11">
    <source>
        <dbReference type="PIRSR" id="PIRSR600223-1"/>
    </source>
</evidence>
<evidence type="ECO:0000256" key="2">
    <source>
        <dbReference type="ARBA" id="ARBA00004229"/>
    </source>
</evidence>
<accession>A0A2K3NBR7</accession>
<keyword evidence="10" id="KW-0472">Membrane</keyword>
<organism evidence="14 15">
    <name type="scientific">Trifolium pratense</name>
    <name type="common">Red clover</name>
    <dbReference type="NCBI Taxonomy" id="57577"/>
    <lineage>
        <taxon>Eukaryota</taxon>
        <taxon>Viridiplantae</taxon>
        <taxon>Streptophyta</taxon>
        <taxon>Embryophyta</taxon>
        <taxon>Tracheophyta</taxon>
        <taxon>Spermatophyta</taxon>
        <taxon>Magnoliopsida</taxon>
        <taxon>eudicotyledons</taxon>
        <taxon>Gunneridae</taxon>
        <taxon>Pentapetalae</taxon>
        <taxon>rosids</taxon>
        <taxon>fabids</taxon>
        <taxon>Fabales</taxon>
        <taxon>Fabaceae</taxon>
        <taxon>Papilionoideae</taxon>
        <taxon>50 kb inversion clade</taxon>
        <taxon>NPAAA clade</taxon>
        <taxon>Hologalegina</taxon>
        <taxon>IRL clade</taxon>
        <taxon>Trifolieae</taxon>
        <taxon>Trifolium</taxon>
    </lineage>
</organism>
<evidence type="ECO:0000256" key="7">
    <source>
        <dbReference type="ARBA" id="ARBA00022640"/>
    </source>
</evidence>
<feature type="active site" evidence="11">
    <location>
        <position position="221"/>
    </location>
</feature>
<dbReference type="PANTHER" id="PTHR43390">
    <property type="entry name" value="SIGNAL PEPTIDASE I"/>
    <property type="match status" value="1"/>
</dbReference>
<dbReference type="Gene3D" id="2.10.109.10">
    <property type="entry name" value="Umud Fragment, subunit A"/>
    <property type="match status" value="1"/>
</dbReference>
<dbReference type="PROSITE" id="PS00761">
    <property type="entry name" value="SPASE_I_3"/>
    <property type="match status" value="1"/>
</dbReference>
<dbReference type="PRINTS" id="PR00727">
    <property type="entry name" value="LEADERPTASE"/>
</dbReference>
<dbReference type="GO" id="GO:0009003">
    <property type="term" value="F:signal peptidase activity"/>
    <property type="evidence" value="ECO:0007669"/>
    <property type="project" value="UniProtKB-EC"/>
</dbReference>
<dbReference type="GO" id="GO:0009535">
    <property type="term" value="C:chloroplast thylakoid membrane"/>
    <property type="evidence" value="ECO:0007669"/>
    <property type="project" value="TreeGrafter"/>
</dbReference>
<feature type="active site" evidence="11">
    <location>
        <position position="133"/>
    </location>
</feature>
<dbReference type="Proteomes" id="UP000236291">
    <property type="component" value="Unassembled WGS sequence"/>
</dbReference>
<dbReference type="ExpressionAtlas" id="A0A2K3NBR7">
    <property type="expression patterns" value="baseline"/>
</dbReference>
<evidence type="ECO:0000256" key="3">
    <source>
        <dbReference type="ARBA" id="ARBA00004370"/>
    </source>
</evidence>
<dbReference type="FunFam" id="2.10.109.10:FF:000012">
    <property type="entry name" value="Peptidase/ serine-type peptidase"/>
    <property type="match status" value="1"/>
</dbReference>
<sequence>MSSSFSIFPSLQNPNLDHAHFFNPIKFPNFHFNSTRLTSPPRSRPNFPQLYKTSSTLRRRIPCNKALKDSGGDGGGGDGGGDREVEKENGSSGPFPGWLNFTSDDAKTVFATLAISLAFRTFIAEPRFIPSLSMYPTYDVGDRIVAEKIVNVSSYENFSYLLKPGDTSIFGALLTNIRGGWEQGTEVSYYFRKPCANDIVIFKSPPVLQEVGYTDNDVFIKRVVAKEGDVVEVRNGHLVVNGVERDEKFINEPPKYEMKPTRVPENFVFVMGDNRNNSYDSHVW</sequence>
<dbReference type="SUPFAM" id="SSF51306">
    <property type="entry name" value="LexA/Signal peptidase"/>
    <property type="match status" value="1"/>
</dbReference>
<evidence type="ECO:0000256" key="1">
    <source>
        <dbReference type="ARBA" id="ARBA00000677"/>
    </source>
</evidence>
<dbReference type="STRING" id="57577.A0A2K3NBR7"/>
<comment type="caution">
    <text evidence="14">The sequence shown here is derived from an EMBL/GenBank/DDBJ whole genome shotgun (WGS) entry which is preliminary data.</text>
</comment>
<keyword evidence="8" id="KW-0378">Hydrolase</keyword>
<proteinExistence type="inferred from homology"/>
<keyword evidence="7" id="KW-0934">Plastid</keyword>
<dbReference type="InterPro" id="IPR000223">
    <property type="entry name" value="Pept_S26A_signal_pept_1"/>
</dbReference>
<comment type="similarity">
    <text evidence="4">Belongs to the peptidase S26 family.</text>
</comment>
<name>A0A2K3NBR7_TRIPR</name>
<dbReference type="GO" id="GO:0004252">
    <property type="term" value="F:serine-type endopeptidase activity"/>
    <property type="evidence" value="ECO:0007669"/>
    <property type="project" value="InterPro"/>
</dbReference>
<evidence type="ECO:0000256" key="6">
    <source>
        <dbReference type="ARBA" id="ARBA00022528"/>
    </source>
</evidence>
<dbReference type="CDD" id="cd06530">
    <property type="entry name" value="S26_SPase_I"/>
    <property type="match status" value="1"/>
</dbReference>
<dbReference type="NCBIfam" id="TIGR02227">
    <property type="entry name" value="sigpep_I_bact"/>
    <property type="match status" value="1"/>
</dbReference>
<evidence type="ECO:0000256" key="10">
    <source>
        <dbReference type="ARBA" id="ARBA00023136"/>
    </source>
</evidence>
<dbReference type="PANTHER" id="PTHR43390:SF1">
    <property type="entry name" value="CHLOROPLAST PROCESSING PEPTIDASE"/>
    <property type="match status" value="1"/>
</dbReference>
<dbReference type="GO" id="GO:0010027">
    <property type="term" value="P:thylakoid membrane organization"/>
    <property type="evidence" value="ECO:0007669"/>
    <property type="project" value="TreeGrafter"/>
</dbReference>
<evidence type="ECO:0000256" key="9">
    <source>
        <dbReference type="ARBA" id="ARBA00022946"/>
    </source>
</evidence>
<reference evidence="14 15" key="1">
    <citation type="journal article" date="2014" name="Am. J. Bot.">
        <title>Genome assembly and annotation for red clover (Trifolium pratense; Fabaceae).</title>
        <authorList>
            <person name="Istvanek J."/>
            <person name="Jaros M."/>
            <person name="Krenek A."/>
            <person name="Repkova J."/>
        </authorList>
    </citation>
    <scope>NUCLEOTIDE SEQUENCE [LARGE SCALE GENOMIC DNA]</scope>
    <source>
        <strain evidence="15">cv. Tatra</strain>
        <tissue evidence="14">Young leaves</tissue>
    </source>
</reference>
<reference evidence="14 15" key="2">
    <citation type="journal article" date="2017" name="Front. Plant Sci.">
        <title>Gene Classification and Mining of Molecular Markers Useful in Red Clover (Trifolium pratense) Breeding.</title>
        <authorList>
            <person name="Istvanek J."/>
            <person name="Dluhosova J."/>
            <person name="Dluhos P."/>
            <person name="Patkova L."/>
            <person name="Nedelnik J."/>
            <person name="Repkova J."/>
        </authorList>
    </citation>
    <scope>NUCLEOTIDE SEQUENCE [LARGE SCALE GENOMIC DNA]</scope>
    <source>
        <strain evidence="15">cv. Tatra</strain>
        <tissue evidence="14">Young leaves</tissue>
    </source>
</reference>
<evidence type="ECO:0000313" key="14">
    <source>
        <dbReference type="EMBL" id="PNY00476.1"/>
    </source>
</evidence>
<dbReference type="InterPro" id="IPR019533">
    <property type="entry name" value="Peptidase_S26"/>
</dbReference>
<dbReference type="GO" id="GO:0006465">
    <property type="term" value="P:signal peptide processing"/>
    <property type="evidence" value="ECO:0007669"/>
    <property type="project" value="InterPro"/>
</dbReference>
<evidence type="ECO:0000256" key="12">
    <source>
        <dbReference type="SAM" id="MobiDB-lite"/>
    </source>
</evidence>
<gene>
    <name evidence="14" type="ORF">L195_g023756</name>
</gene>
<evidence type="ECO:0000256" key="8">
    <source>
        <dbReference type="ARBA" id="ARBA00022801"/>
    </source>
</evidence>
<comment type="catalytic activity">
    <reaction evidence="1">
        <text>Cleavage of hydrophobic, N-terminal signal or leader sequences from secreted and periplasmic proteins.</text>
        <dbReference type="EC" id="3.4.21.89"/>
    </reaction>
</comment>
<keyword evidence="6" id="KW-0150">Chloroplast</keyword>
<feature type="compositionally biased region" description="Basic and acidic residues" evidence="12">
    <location>
        <begin position="80"/>
        <end position="89"/>
    </location>
</feature>
<dbReference type="InterPro" id="IPR019758">
    <property type="entry name" value="Pept_S26A_signal_pept_1_CS"/>
</dbReference>
<comment type="subcellular location">
    <subcellularLocation>
        <location evidence="3">Membrane</location>
    </subcellularLocation>
    <subcellularLocation>
        <location evidence="2">Plastid</location>
        <location evidence="2">Chloroplast</location>
    </subcellularLocation>
</comment>
<evidence type="ECO:0000259" key="13">
    <source>
        <dbReference type="Pfam" id="PF10502"/>
    </source>
</evidence>
<evidence type="ECO:0000256" key="5">
    <source>
        <dbReference type="ARBA" id="ARBA00013208"/>
    </source>
</evidence>
<evidence type="ECO:0000256" key="4">
    <source>
        <dbReference type="ARBA" id="ARBA00009370"/>
    </source>
</evidence>
<feature type="region of interest" description="Disordered" evidence="12">
    <location>
        <begin position="64"/>
        <end position="96"/>
    </location>
</feature>
<feature type="domain" description="Peptidase S26" evidence="13">
    <location>
        <begin position="107"/>
        <end position="284"/>
    </location>
</feature>
<dbReference type="EMBL" id="ASHM01018964">
    <property type="protein sequence ID" value="PNY00476.1"/>
    <property type="molecule type" value="Genomic_DNA"/>
</dbReference>
<dbReference type="InterPro" id="IPR036286">
    <property type="entry name" value="LexA/Signal_pep-like_sf"/>
</dbReference>